<comment type="function">
    <text evidence="2">Required for morphogenesis under gluconeogenic growth conditions.</text>
</comment>
<dbReference type="GO" id="GO:0008360">
    <property type="term" value="P:regulation of cell shape"/>
    <property type="evidence" value="ECO:0007669"/>
    <property type="project" value="UniProtKB-UniRule"/>
</dbReference>
<keyword evidence="1 2" id="KW-0963">Cytoplasm</keyword>
<dbReference type="PANTHER" id="PTHR30135:SF3">
    <property type="entry name" value="GLUCONEOGENESIS FACTOR-RELATED"/>
    <property type="match status" value="1"/>
</dbReference>
<sequence>MEPEWKKNNMKKITVLGGGTGTFVVLSGIKRLPIDLGVIVTMMDSGGSTGRLRDQLGVLPPGDLRQCLVALSEAPELWRKLFLYRFERGDFKGHNFGNIFLSALEKVSQNYDQVLDTASYVLKTSGMVIPVTFEKTTLCAQYENGKLLKGETYIDENHAEISKIKRTFLEPSVSANPKAITRIKDSNYLIMGPGDLYTSIIPTLLVDGMREAVIHTKAKIIYVMNLMTKSGQTSNYTAQDHIKDLESYLGRKLDHIIINNGKIPEDIIQWYITHNEKPVINDLDKACCNGAVVEKDVVDNVSIVKGRADVLTRSILRHDSQKLADIIRTLINI</sequence>
<evidence type="ECO:0000313" key="3">
    <source>
        <dbReference type="EMBL" id="OGK73524.1"/>
    </source>
</evidence>
<name>A0A1F7L0F0_9BACT</name>
<dbReference type="EMBL" id="MGBR01000001">
    <property type="protein sequence ID" value="OGK73524.1"/>
    <property type="molecule type" value="Genomic_DNA"/>
</dbReference>
<dbReference type="InterPro" id="IPR038136">
    <property type="entry name" value="CofD-like_dom_sf"/>
</dbReference>
<organism evidence="3 4">
    <name type="scientific">Candidatus Roizmanbacteria bacterium RIFOXYD1_FULL_38_12</name>
    <dbReference type="NCBI Taxonomy" id="1802093"/>
    <lineage>
        <taxon>Bacteria</taxon>
        <taxon>Candidatus Roizmaniibacteriota</taxon>
    </lineage>
</organism>
<evidence type="ECO:0000313" key="4">
    <source>
        <dbReference type="Proteomes" id="UP000177050"/>
    </source>
</evidence>
<gene>
    <name evidence="3" type="ORF">A3K52_01890</name>
</gene>
<dbReference type="Gene3D" id="3.40.50.10680">
    <property type="entry name" value="CofD-like domains"/>
    <property type="match status" value="1"/>
</dbReference>
<dbReference type="InterPro" id="IPR010119">
    <property type="entry name" value="Gluconeogen_factor"/>
</dbReference>
<dbReference type="Proteomes" id="UP000177050">
    <property type="component" value="Unassembled WGS sequence"/>
</dbReference>
<dbReference type="Pfam" id="PF01933">
    <property type="entry name" value="CofD"/>
    <property type="match status" value="1"/>
</dbReference>
<reference evidence="3 4" key="1">
    <citation type="journal article" date="2016" name="Nat. Commun.">
        <title>Thousands of microbial genomes shed light on interconnected biogeochemical processes in an aquifer system.</title>
        <authorList>
            <person name="Anantharaman K."/>
            <person name="Brown C.T."/>
            <person name="Hug L.A."/>
            <person name="Sharon I."/>
            <person name="Castelle C.J."/>
            <person name="Probst A.J."/>
            <person name="Thomas B.C."/>
            <person name="Singh A."/>
            <person name="Wilkins M.J."/>
            <person name="Karaoz U."/>
            <person name="Brodie E.L."/>
            <person name="Williams K.H."/>
            <person name="Hubbard S.S."/>
            <person name="Banfield J.F."/>
        </authorList>
    </citation>
    <scope>NUCLEOTIDE SEQUENCE [LARGE SCALE GENOMIC DNA]</scope>
</reference>
<dbReference type="SUPFAM" id="SSF142338">
    <property type="entry name" value="CofD-like"/>
    <property type="match status" value="1"/>
</dbReference>
<dbReference type="CDD" id="cd07187">
    <property type="entry name" value="YvcK_like"/>
    <property type="match status" value="1"/>
</dbReference>
<protein>
    <recommendedName>
        <fullName evidence="2">Putative gluconeogenesis factor</fullName>
    </recommendedName>
</protein>
<proteinExistence type="inferred from homology"/>
<comment type="subcellular location">
    <subcellularLocation>
        <location evidence="2">Cytoplasm</location>
    </subcellularLocation>
</comment>
<accession>A0A1F7L0F0</accession>
<dbReference type="AlphaFoldDB" id="A0A1F7L0F0"/>
<dbReference type="GO" id="GO:0005737">
    <property type="term" value="C:cytoplasm"/>
    <property type="evidence" value="ECO:0007669"/>
    <property type="project" value="UniProtKB-SubCell"/>
</dbReference>
<dbReference type="HAMAP" id="MF_00973">
    <property type="entry name" value="Gluconeogen_factor"/>
    <property type="match status" value="1"/>
</dbReference>
<dbReference type="NCBIfam" id="TIGR01826">
    <property type="entry name" value="CofD_related"/>
    <property type="match status" value="1"/>
</dbReference>
<dbReference type="PANTHER" id="PTHR30135">
    <property type="entry name" value="UNCHARACTERIZED PROTEIN YVCK-RELATED"/>
    <property type="match status" value="1"/>
</dbReference>
<evidence type="ECO:0000256" key="1">
    <source>
        <dbReference type="ARBA" id="ARBA00022490"/>
    </source>
</evidence>
<dbReference type="GO" id="GO:0043743">
    <property type="term" value="F:LPPG:FO 2-phospho-L-lactate transferase activity"/>
    <property type="evidence" value="ECO:0007669"/>
    <property type="project" value="InterPro"/>
</dbReference>
<dbReference type="InterPro" id="IPR002882">
    <property type="entry name" value="CofD"/>
</dbReference>
<comment type="similarity">
    <text evidence="2">Belongs to the gluconeogenesis factor family.</text>
</comment>
<evidence type="ECO:0000256" key="2">
    <source>
        <dbReference type="HAMAP-Rule" id="MF_00973"/>
    </source>
</evidence>
<comment type="caution">
    <text evidence="3">The sequence shown here is derived from an EMBL/GenBank/DDBJ whole genome shotgun (WGS) entry which is preliminary data.</text>
</comment>